<sequence>MYDAREPVSMISSIGLSLVVFWVKI</sequence>
<evidence type="ECO:0000313" key="1">
    <source>
        <dbReference type="EMBL" id="JAD99040.1"/>
    </source>
</evidence>
<reference evidence="1" key="1">
    <citation type="submission" date="2014-09" db="EMBL/GenBank/DDBJ databases">
        <authorList>
            <person name="Magalhaes I.L.F."/>
            <person name="Oliveira U."/>
            <person name="Santos F.R."/>
            <person name="Vidigal T.H.D.A."/>
            <person name="Brescovit A.D."/>
            <person name="Santos A.J."/>
        </authorList>
    </citation>
    <scope>NUCLEOTIDE SEQUENCE</scope>
    <source>
        <tissue evidence="1">Shoot tissue taken approximately 20 cm above the soil surface</tissue>
    </source>
</reference>
<name>A0A0A9EMH0_ARUDO</name>
<organism evidence="1">
    <name type="scientific">Arundo donax</name>
    <name type="common">Giant reed</name>
    <name type="synonym">Donax arundinaceus</name>
    <dbReference type="NCBI Taxonomy" id="35708"/>
    <lineage>
        <taxon>Eukaryota</taxon>
        <taxon>Viridiplantae</taxon>
        <taxon>Streptophyta</taxon>
        <taxon>Embryophyta</taxon>
        <taxon>Tracheophyta</taxon>
        <taxon>Spermatophyta</taxon>
        <taxon>Magnoliopsida</taxon>
        <taxon>Liliopsida</taxon>
        <taxon>Poales</taxon>
        <taxon>Poaceae</taxon>
        <taxon>PACMAD clade</taxon>
        <taxon>Arundinoideae</taxon>
        <taxon>Arundineae</taxon>
        <taxon>Arundo</taxon>
    </lineage>
</organism>
<reference evidence="1" key="2">
    <citation type="journal article" date="2015" name="Data Brief">
        <title>Shoot transcriptome of the giant reed, Arundo donax.</title>
        <authorList>
            <person name="Barrero R.A."/>
            <person name="Guerrero F.D."/>
            <person name="Moolhuijzen P."/>
            <person name="Goolsby J.A."/>
            <person name="Tidwell J."/>
            <person name="Bellgard S.E."/>
            <person name="Bellgard M.I."/>
        </authorList>
    </citation>
    <scope>NUCLEOTIDE SEQUENCE</scope>
    <source>
        <tissue evidence="1">Shoot tissue taken approximately 20 cm above the soil surface</tissue>
    </source>
</reference>
<protein>
    <submittedName>
        <fullName evidence="1">Uncharacterized protein</fullName>
    </submittedName>
</protein>
<dbReference type="AlphaFoldDB" id="A0A0A9EMH0"/>
<accession>A0A0A9EMH0</accession>
<proteinExistence type="predicted"/>
<dbReference type="EMBL" id="GBRH01198855">
    <property type="protein sequence ID" value="JAD99040.1"/>
    <property type="molecule type" value="Transcribed_RNA"/>
</dbReference>